<gene>
    <name evidence="5" type="ORF">FMM08_16635</name>
</gene>
<dbReference type="EMBL" id="VKAC01000010">
    <property type="protein sequence ID" value="TXR55110.1"/>
    <property type="molecule type" value="Genomic_DNA"/>
</dbReference>
<dbReference type="Pfam" id="PF13412">
    <property type="entry name" value="HTH_24"/>
    <property type="match status" value="1"/>
</dbReference>
<protein>
    <submittedName>
        <fullName evidence="5">Lrp/AsnC family transcriptional regulator</fullName>
    </submittedName>
</protein>
<dbReference type="InterPro" id="IPR011991">
    <property type="entry name" value="ArsR-like_HTH"/>
</dbReference>
<comment type="caution">
    <text evidence="5">The sequence shown here is derived from an EMBL/GenBank/DDBJ whole genome shotgun (WGS) entry which is preliminary data.</text>
</comment>
<dbReference type="GO" id="GO:0005829">
    <property type="term" value="C:cytosol"/>
    <property type="evidence" value="ECO:0007669"/>
    <property type="project" value="TreeGrafter"/>
</dbReference>
<dbReference type="SMART" id="SM00344">
    <property type="entry name" value="HTH_ASNC"/>
    <property type="match status" value="1"/>
</dbReference>
<dbReference type="SUPFAM" id="SSF46785">
    <property type="entry name" value="Winged helix' DNA-binding domain"/>
    <property type="match status" value="1"/>
</dbReference>
<dbReference type="PROSITE" id="PS50956">
    <property type="entry name" value="HTH_ASNC_2"/>
    <property type="match status" value="1"/>
</dbReference>
<dbReference type="RefSeq" id="WP_147927500.1">
    <property type="nucleotide sequence ID" value="NZ_VKAC01000010.1"/>
</dbReference>
<evidence type="ECO:0000256" key="1">
    <source>
        <dbReference type="ARBA" id="ARBA00023015"/>
    </source>
</evidence>
<dbReference type="Pfam" id="PF01037">
    <property type="entry name" value="AsnC_trans_reg"/>
    <property type="match status" value="1"/>
</dbReference>
<feature type="domain" description="HTH asnC-type" evidence="4">
    <location>
        <begin position="14"/>
        <end position="75"/>
    </location>
</feature>
<dbReference type="InterPro" id="IPR011008">
    <property type="entry name" value="Dimeric_a/b-barrel"/>
</dbReference>
<dbReference type="InterPro" id="IPR019887">
    <property type="entry name" value="Tscrpt_reg_AsnC/Lrp_C"/>
</dbReference>
<dbReference type="InterPro" id="IPR036388">
    <property type="entry name" value="WH-like_DNA-bd_sf"/>
</dbReference>
<keyword evidence="3" id="KW-0804">Transcription</keyword>
<dbReference type="GO" id="GO:0043565">
    <property type="term" value="F:sequence-specific DNA binding"/>
    <property type="evidence" value="ECO:0007669"/>
    <property type="project" value="InterPro"/>
</dbReference>
<dbReference type="GO" id="GO:0043200">
    <property type="term" value="P:response to amino acid"/>
    <property type="evidence" value="ECO:0007669"/>
    <property type="project" value="TreeGrafter"/>
</dbReference>
<sequence>MGPVANDRRPSAPLTDVDRTIVEALRRDARTPGAELARRAGVAPSTASVRLRELERRGVITGYHAAVDLDAVGASLQAMVAVRLHGGARGRLREFTEHVRALPGVLSVFFLGGEEDFLLHVATADSAALRDLVADGLSTRAEVSSTRTSIIFEHTRGTGAAVPRV</sequence>
<evidence type="ECO:0000313" key="6">
    <source>
        <dbReference type="Proteomes" id="UP000321234"/>
    </source>
</evidence>
<evidence type="ECO:0000256" key="3">
    <source>
        <dbReference type="ARBA" id="ARBA00023163"/>
    </source>
</evidence>
<evidence type="ECO:0000256" key="2">
    <source>
        <dbReference type="ARBA" id="ARBA00023125"/>
    </source>
</evidence>
<dbReference type="SUPFAM" id="SSF54909">
    <property type="entry name" value="Dimeric alpha+beta barrel"/>
    <property type="match status" value="1"/>
</dbReference>
<dbReference type="PANTHER" id="PTHR30154:SF54">
    <property type="entry name" value="POSSIBLE TRANSCRIPTIONAL REGULATORY PROTEIN (PROBABLY LRP_ASNC-FAMILY)"/>
    <property type="match status" value="1"/>
</dbReference>
<keyword evidence="6" id="KW-1185">Reference proteome</keyword>
<name>A0A5C8ZE98_9ACTN</name>
<reference evidence="5 6" key="1">
    <citation type="submission" date="2019-07" db="EMBL/GenBank/DDBJ databases">
        <title>Quadrisphaera sp. strain DD2A genome sequencing and assembly.</title>
        <authorList>
            <person name="Kim I."/>
        </authorList>
    </citation>
    <scope>NUCLEOTIDE SEQUENCE [LARGE SCALE GENOMIC DNA]</scope>
    <source>
        <strain evidence="5 6">DD2A</strain>
    </source>
</reference>
<organism evidence="5 6">
    <name type="scientific">Quadrisphaera setariae</name>
    <dbReference type="NCBI Taxonomy" id="2593304"/>
    <lineage>
        <taxon>Bacteria</taxon>
        <taxon>Bacillati</taxon>
        <taxon>Actinomycetota</taxon>
        <taxon>Actinomycetes</taxon>
        <taxon>Kineosporiales</taxon>
        <taxon>Kineosporiaceae</taxon>
        <taxon>Quadrisphaera</taxon>
    </lineage>
</organism>
<evidence type="ECO:0000259" key="4">
    <source>
        <dbReference type="PROSITE" id="PS50956"/>
    </source>
</evidence>
<dbReference type="PANTHER" id="PTHR30154">
    <property type="entry name" value="LEUCINE-RESPONSIVE REGULATORY PROTEIN"/>
    <property type="match status" value="1"/>
</dbReference>
<proteinExistence type="predicted"/>
<dbReference type="InterPro" id="IPR000485">
    <property type="entry name" value="AsnC-type_HTH_dom"/>
</dbReference>
<dbReference type="Proteomes" id="UP000321234">
    <property type="component" value="Unassembled WGS sequence"/>
</dbReference>
<accession>A0A5C8ZE98</accession>
<dbReference type="AlphaFoldDB" id="A0A5C8ZE98"/>
<dbReference type="Gene3D" id="3.30.70.920">
    <property type="match status" value="1"/>
</dbReference>
<dbReference type="CDD" id="cd00090">
    <property type="entry name" value="HTH_ARSR"/>
    <property type="match status" value="1"/>
</dbReference>
<dbReference type="InterPro" id="IPR036390">
    <property type="entry name" value="WH_DNA-bd_sf"/>
</dbReference>
<dbReference type="Gene3D" id="1.10.10.10">
    <property type="entry name" value="Winged helix-like DNA-binding domain superfamily/Winged helix DNA-binding domain"/>
    <property type="match status" value="1"/>
</dbReference>
<dbReference type="PRINTS" id="PR00033">
    <property type="entry name" value="HTHASNC"/>
</dbReference>
<evidence type="ECO:0000313" key="5">
    <source>
        <dbReference type="EMBL" id="TXR55110.1"/>
    </source>
</evidence>
<dbReference type="InterPro" id="IPR019888">
    <property type="entry name" value="Tscrpt_reg_AsnC-like"/>
</dbReference>
<dbReference type="OrthoDB" id="4411089at2"/>
<keyword evidence="2" id="KW-0238">DNA-binding</keyword>
<keyword evidence="1" id="KW-0805">Transcription regulation</keyword>